<dbReference type="GO" id="GO:0004519">
    <property type="term" value="F:endonuclease activity"/>
    <property type="evidence" value="ECO:0007669"/>
    <property type="project" value="UniProtKB-KW"/>
</dbReference>
<evidence type="ECO:0000313" key="3">
    <source>
        <dbReference type="EMBL" id="MEJ5095040.1"/>
    </source>
</evidence>
<feature type="chain" id="PRO_5046120170" evidence="1">
    <location>
        <begin position="24"/>
        <end position="279"/>
    </location>
</feature>
<dbReference type="CDD" id="cd09083">
    <property type="entry name" value="EEP-1"/>
    <property type="match status" value="1"/>
</dbReference>
<sequence length="279" mass="31459">MMSILRRSIGLFLVATVAACAPASSLRVMTFNVRLSYDEGPTRWDVRRPVMVATIRDTQPDVIGTQELHQRQGDDLVRALPQYRWFGRDRRGGHADEHMGILYRTDRLRLVTEGDFWLSDTPEQPGSMSWGTDLPRMATWGVFETLGRNPRRFVFVDTHLPHREQDAQAREQGGALILSRLPAIAKDLPLVVAGDFNAEPDSGVYAEFSKALTDAWTAAPRKQGPELTFHDFTGVGKKRIDYLFVRGFQIKDATVDTHHEGTTYASDHFPVMATVAFEK</sequence>
<name>A0ABU8Q5Y7_9SPHN</name>
<dbReference type="PANTHER" id="PTHR12121">
    <property type="entry name" value="CARBON CATABOLITE REPRESSOR PROTEIN 4"/>
    <property type="match status" value="1"/>
</dbReference>
<dbReference type="Pfam" id="PF03372">
    <property type="entry name" value="Exo_endo_phos"/>
    <property type="match status" value="1"/>
</dbReference>
<feature type="signal peptide" evidence="1">
    <location>
        <begin position="1"/>
        <end position="23"/>
    </location>
</feature>
<reference evidence="3 4" key="1">
    <citation type="submission" date="2023-12" db="EMBL/GenBank/DDBJ databases">
        <title>Gut-associated functions are favored during microbiome assembly across C. elegans life.</title>
        <authorList>
            <person name="Zimmermann J."/>
        </authorList>
    </citation>
    <scope>NUCLEOTIDE SEQUENCE [LARGE SCALE GENOMIC DNA]</scope>
    <source>
        <strain evidence="3 4">JUb134</strain>
    </source>
</reference>
<evidence type="ECO:0000259" key="2">
    <source>
        <dbReference type="Pfam" id="PF03372"/>
    </source>
</evidence>
<keyword evidence="1" id="KW-0732">Signal</keyword>
<accession>A0ABU8Q5Y7</accession>
<keyword evidence="3" id="KW-0540">Nuclease</keyword>
<dbReference type="EMBL" id="JBBGZA010000001">
    <property type="protein sequence ID" value="MEJ5095040.1"/>
    <property type="molecule type" value="Genomic_DNA"/>
</dbReference>
<feature type="domain" description="Endonuclease/exonuclease/phosphatase" evidence="2">
    <location>
        <begin position="29"/>
        <end position="268"/>
    </location>
</feature>
<dbReference type="SUPFAM" id="SSF56219">
    <property type="entry name" value="DNase I-like"/>
    <property type="match status" value="1"/>
</dbReference>
<organism evidence="3 4">
    <name type="scientific">Sphingomonas molluscorum</name>
    <dbReference type="NCBI Taxonomy" id="418184"/>
    <lineage>
        <taxon>Bacteria</taxon>
        <taxon>Pseudomonadati</taxon>
        <taxon>Pseudomonadota</taxon>
        <taxon>Alphaproteobacteria</taxon>
        <taxon>Sphingomonadales</taxon>
        <taxon>Sphingomonadaceae</taxon>
        <taxon>Sphingomonas</taxon>
    </lineage>
</organism>
<dbReference type="PANTHER" id="PTHR12121:SF36">
    <property type="entry name" value="ENDONUCLEASE_EXONUCLEASE_PHOSPHATASE DOMAIN-CONTAINING PROTEIN"/>
    <property type="match status" value="1"/>
</dbReference>
<keyword evidence="3" id="KW-0378">Hydrolase</keyword>
<keyword evidence="4" id="KW-1185">Reference proteome</keyword>
<dbReference type="InterPro" id="IPR050410">
    <property type="entry name" value="CCR4/nocturin_mRNA_transcr"/>
</dbReference>
<dbReference type="InterPro" id="IPR036691">
    <property type="entry name" value="Endo/exonu/phosph_ase_sf"/>
</dbReference>
<evidence type="ECO:0000256" key="1">
    <source>
        <dbReference type="SAM" id="SignalP"/>
    </source>
</evidence>
<proteinExistence type="predicted"/>
<dbReference type="InterPro" id="IPR005135">
    <property type="entry name" value="Endo/exonuclease/phosphatase"/>
</dbReference>
<dbReference type="Gene3D" id="3.60.10.10">
    <property type="entry name" value="Endonuclease/exonuclease/phosphatase"/>
    <property type="match status" value="1"/>
</dbReference>
<evidence type="ECO:0000313" key="4">
    <source>
        <dbReference type="Proteomes" id="UP001380365"/>
    </source>
</evidence>
<dbReference type="PROSITE" id="PS51257">
    <property type="entry name" value="PROKAR_LIPOPROTEIN"/>
    <property type="match status" value="1"/>
</dbReference>
<gene>
    <name evidence="3" type="ORF">WH159_10885</name>
</gene>
<dbReference type="RefSeq" id="WP_132884541.1">
    <property type="nucleotide sequence ID" value="NZ_JBBGZA010000001.1"/>
</dbReference>
<dbReference type="Proteomes" id="UP001380365">
    <property type="component" value="Unassembled WGS sequence"/>
</dbReference>
<keyword evidence="3" id="KW-0255">Endonuclease</keyword>
<protein>
    <submittedName>
        <fullName evidence="3">Endonuclease/exonuclease/phosphatase family protein</fullName>
    </submittedName>
</protein>
<comment type="caution">
    <text evidence="3">The sequence shown here is derived from an EMBL/GenBank/DDBJ whole genome shotgun (WGS) entry which is preliminary data.</text>
</comment>